<keyword evidence="10 12" id="KW-0472">Membrane</keyword>
<dbReference type="InterPro" id="IPR055270">
    <property type="entry name" value="Glyco_tran_10_C"/>
</dbReference>
<feature type="domain" description="Fucosyltransferase N-terminal" evidence="14">
    <location>
        <begin position="68"/>
        <end position="171"/>
    </location>
</feature>
<evidence type="ECO:0000313" key="15">
    <source>
        <dbReference type="EnsemblMetazoa" id="G29611.1:cds"/>
    </source>
</evidence>
<evidence type="ECO:0000256" key="7">
    <source>
        <dbReference type="ARBA" id="ARBA00022968"/>
    </source>
</evidence>
<dbReference type="AlphaFoldDB" id="A0A8W8LXU1"/>
<dbReference type="EnsemblMetazoa" id="G29611.1">
    <property type="protein sequence ID" value="G29611.1:cds"/>
    <property type="gene ID" value="G29611"/>
</dbReference>
<keyword evidence="16" id="KW-1185">Reference proteome</keyword>
<comment type="similarity">
    <text evidence="3 12">Belongs to the glycosyltransferase 10 family.</text>
</comment>
<dbReference type="FunFam" id="3.40.50.11660:FF:000002">
    <property type="entry name" value="Alpha-(1,3)-fucosyltransferase"/>
    <property type="match status" value="1"/>
</dbReference>
<feature type="domain" description="Fucosyltransferase C-terminal" evidence="13">
    <location>
        <begin position="189"/>
        <end position="358"/>
    </location>
</feature>
<keyword evidence="5 12" id="KW-0808">Transferase</keyword>
<evidence type="ECO:0000256" key="11">
    <source>
        <dbReference type="ARBA" id="ARBA00023180"/>
    </source>
</evidence>
<evidence type="ECO:0000256" key="3">
    <source>
        <dbReference type="ARBA" id="ARBA00008919"/>
    </source>
</evidence>
<dbReference type="InterPro" id="IPR038577">
    <property type="entry name" value="GT10-like_C_sf"/>
</dbReference>
<evidence type="ECO:0000259" key="14">
    <source>
        <dbReference type="Pfam" id="PF17039"/>
    </source>
</evidence>
<keyword evidence="8 12" id="KW-1133">Transmembrane helix</keyword>
<comment type="pathway">
    <text evidence="2">Protein modification; protein glycosylation.</text>
</comment>
<evidence type="ECO:0000256" key="5">
    <source>
        <dbReference type="ARBA" id="ARBA00022679"/>
    </source>
</evidence>
<evidence type="ECO:0000313" key="16">
    <source>
        <dbReference type="Proteomes" id="UP000005408"/>
    </source>
</evidence>
<proteinExistence type="inferred from homology"/>
<keyword evidence="4 12" id="KW-0328">Glycosyltransferase</keyword>
<comment type="subcellular location">
    <subcellularLocation>
        <location evidence="1">Golgi apparatus membrane</location>
        <topology evidence="1">Single-pass type II membrane protein</topology>
    </subcellularLocation>
    <subcellularLocation>
        <location evidence="12">Golgi apparatus</location>
        <location evidence="12">Golgi stack membrane</location>
        <topology evidence="12">Single-pass type II membrane protein</topology>
    </subcellularLocation>
</comment>
<dbReference type="Gene3D" id="3.40.50.11660">
    <property type="entry name" value="Glycosyl transferase family 10, C-terminal domain"/>
    <property type="match status" value="1"/>
</dbReference>
<evidence type="ECO:0000259" key="13">
    <source>
        <dbReference type="Pfam" id="PF00852"/>
    </source>
</evidence>
<protein>
    <recommendedName>
        <fullName evidence="12">Fucosyltransferase</fullName>
        <ecNumber evidence="12">2.4.1.-</ecNumber>
    </recommendedName>
</protein>
<dbReference type="Pfam" id="PF17039">
    <property type="entry name" value="Glyco_tran_10_N"/>
    <property type="match status" value="1"/>
</dbReference>
<dbReference type="PANTHER" id="PTHR48438:SF1">
    <property type="entry name" value="ALPHA-(1,3)-FUCOSYLTRANSFERASE C-RELATED"/>
    <property type="match status" value="1"/>
</dbReference>
<evidence type="ECO:0000256" key="10">
    <source>
        <dbReference type="ARBA" id="ARBA00023136"/>
    </source>
</evidence>
<name>A0A8W8LXU1_MAGGI</name>
<dbReference type="PANTHER" id="PTHR48438">
    <property type="entry name" value="ALPHA-(1,3)-FUCOSYLTRANSFERASE C-RELATED"/>
    <property type="match status" value="1"/>
</dbReference>
<accession>A0A8W8LXU1</accession>
<dbReference type="InterPro" id="IPR031481">
    <property type="entry name" value="Glyco_tran_10_N"/>
</dbReference>
<dbReference type="EC" id="2.4.1.-" evidence="12"/>
<evidence type="ECO:0000256" key="12">
    <source>
        <dbReference type="RuleBase" id="RU003832"/>
    </source>
</evidence>
<organism evidence="15 16">
    <name type="scientific">Magallana gigas</name>
    <name type="common">Pacific oyster</name>
    <name type="synonym">Crassostrea gigas</name>
    <dbReference type="NCBI Taxonomy" id="29159"/>
    <lineage>
        <taxon>Eukaryota</taxon>
        <taxon>Metazoa</taxon>
        <taxon>Spiralia</taxon>
        <taxon>Lophotrochozoa</taxon>
        <taxon>Mollusca</taxon>
        <taxon>Bivalvia</taxon>
        <taxon>Autobranchia</taxon>
        <taxon>Pteriomorphia</taxon>
        <taxon>Ostreida</taxon>
        <taxon>Ostreoidea</taxon>
        <taxon>Ostreidae</taxon>
        <taxon>Magallana</taxon>
    </lineage>
</organism>
<evidence type="ECO:0000256" key="2">
    <source>
        <dbReference type="ARBA" id="ARBA00004922"/>
    </source>
</evidence>
<dbReference type="GO" id="GO:0008417">
    <property type="term" value="F:fucosyltransferase activity"/>
    <property type="evidence" value="ECO:0007669"/>
    <property type="project" value="InterPro"/>
</dbReference>
<reference evidence="15" key="1">
    <citation type="submission" date="2022-08" db="UniProtKB">
        <authorList>
            <consortium name="EnsemblMetazoa"/>
        </authorList>
    </citation>
    <scope>IDENTIFICATION</scope>
    <source>
        <strain evidence="15">05x7-T-G4-1.051#20</strain>
    </source>
</reference>
<keyword evidence="7" id="KW-0735">Signal-anchor</keyword>
<keyword evidence="11" id="KW-0325">Glycoprotein</keyword>
<dbReference type="Proteomes" id="UP000005408">
    <property type="component" value="Unassembled WGS sequence"/>
</dbReference>
<dbReference type="SUPFAM" id="SSF53756">
    <property type="entry name" value="UDP-Glycosyltransferase/glycogen phosphorylase"/>
    <property type="match status" value="1"/>
</dbReference>
<evidence type="ECO:0000256" key="4">
    <source>
        <dbReference type="ARBA" id="ARBA00022676"/>
    </source>
</evidence>
<feature type="transmembrane region" description="Helical" evidence="12">
    <location>
        <begin position="16"/>
        <end position="34"/>
    </location>
</feature>
<evidence type="ECO:0000256" key="1">
    <source>
        <dbReference type="ARBA" id="ARBA00004323"/>
    </source>
</evidence>
<dbReference type="InterPro" id="IPR001503">
    <property type="entry name" value="Glyco_trans_10"/>
</dbReference>
<dbReference type="GO" id="GO:0000139">
    <property type="term" value="C:Golgi membrane"/>
    <property type="evidence" value="ECO:0007669"/>
    <property type="project" value="UniProtKB-SubCell"/>
</dbReference>
<dbReference type="GO" id="GO:0032580">
    <property type="term" value="C:Golgi cisterna membrane"/>
    <property type="evidence" value="ECO:0007669"/>
    <property type="project" value="UniProtKB-SubCell"/>
</dbReference>
<evidence type="ECO:0000256" key="9">
    <source>
        <dbReference type="ARBA" id="ARBA00023034"/>
    </source>
</evidence>
<sequence>MDLSSGTRKMSIKQHITIFKIVMVTSFIGSLFWIKVLTSFEKEDNTLLGISNTSTYTSKKPMVSSETFTVLMYTCQSYLKPYIQHSRKKKCLSVPNCIISENVSDMQKSHAVIFNDVNLPGKLPQRAKNQLWVFHGMETVHFIRKPPKQWNDQFNFTMSFRKHSDIVRPYGKIVRREKEIKRNYTEVFRKKKHGGVWMSGHCPVPSKRKALAQEIGKHMHVDLFGRCGARPCGARSTMLSDCLKTVSRDYKFYFSFENTICPDYTTEKLFNIYLYDLEIIPVVNGPANAAEYLPKGTFINALDFSSASELAKKLQEIGASEEKYTNYLKEKDKFYDAGNAEVFSDAMCQLCNKLAGLSNNPNNSKGNSQNYWTDEKQLLKYTCIVKYGVQMHVSIFKGKNGR</sequence>
<keyword evidence="6 12" id="KW-0812">Transmembrane</keyword>
<keyword evidence="9 12" id="KW-0333">Golgi apparatus</keyword>
<dbReference type="Pfam" id="PF00852">
    <property type="entry name" value="Glyco_transf_10"/>
    <property type="match status" value="1"/>
</dbReference>
<evidence type="ECO:0000256" key="6">
    <source>
        <dbReference type="ARBA" id="ARBA00022692"/>
    </source>
</evidence>
<evidence type="ECO:0000256" key="8">
    <source>
        <dbReference type="ARBA" id="ARBA00022989"/>
    </source>
</evidence>